<keyword evidence="6" id="KW-1185">Reference proteome</keyword>
<sequence length="285" mass="30394">MSRTDATGVIGREEGTILSPGCPDWSSLTGETGGIFSVIPRDPGRMTVLRSVQENVGDVGLWWMPGYYVFRLPPGVNLPPPDAAATRFYLESGASSGEQVGDNSEVTSSLTLPYLLPGSKLLQCLSSALLLGTAQCTENFLRGCSHPVQKSVPVRTRMAMRVPAQLLGLLLLCLPGVKCDITMTQSPSSLSVSPGGRVTITCRASEDIYDYLNWYQQKPGQPPKLLIYGASNLQPGVPSRFSGSGSGTDYSLTISSLEPEDVATYYCQQGSSSPPTVTQAMTKTS</sequence>
<keyword evidence="1" id="KW-0391">Immunity</keyword>
<reference evidence="5" key="1">
    <citation type="submission" date="2019-04" db="EMBL/GenBank/DDBJ databases">
        <authorList>
            <person name="Alioto T."/>
            <person name="Alioto T."/>
        </authorList>
    </citation>
    <scope>NUCLEOTIDE SEQUENCE [LARGE SCALE GENOMIC DNA]</scope>
</reference>
<evidence type="ECO:0000313" key="6">
    <source>
        <dbReference type="Proteomes" id="UP000335636"/>
    </source>
</evidence>
<dbReference type="SMART" id="SM00406">
    <property type="entry name" value="IGv"/>
    <property type="match status" value="1"/>
</dbReference>
<dbReference type="Pfam" id="PF07686">
    <property type="entry name" value="V-set"/>
    <property type="match status" value="1"/>
</dbReference>
<evidence type="ECO:0000313" key="5">
    <source>
        <dbReference type="EMBL" id="VTJ65551.1"/>
    </source>
</evidence>
<dbReference type="InterPro" id="IPR003599">
    <property type="entry name" value="Ig_sub"/>
</dbReference>
<dbReference type="FunFam" id="2.60.40.10:FF:000212">
    <property type="entry name" value="Immunoglobulin kappa chain variable 12-38"/>
    <property type="match status" value="1"/>
</dbReference>
<dbReference type="EMBL" id="CABDUW010000312">
    <property type="protein sequence ID" value="VTJ65551.1"/>
    <property type="molecule type" value="Genomic_DNA"/>
</dbReference>
<evidence type="ECO:0000256" key="3">
    <source>
        <dbReference type="ARBA" id="ARBA00043265"/>
    </source>
</evidence>
<protein>
    <recommendedName>
        <fullName evidence="4">Ig-like domain-containing protein</fullName>
    </recommendedName>
</protein>
<accession>A0A5E4B9J7</accession>
<keyword evidence="2" id="KW-1064">Adaptive immunity</keyword>
<dbReference type="GO" id="GO:0005576">
    <property type="term" value="C:extracellular region"/>
    <property type="evidence" value="ECO:0007669"/>
    <property type="project" value="UniProtKB-ARBA"/>
</dbReference>
<evidence type="ECO:0000256" key="1">
    <source>
        <dbReference type="ARBA" id="ARBA00022859"/>
    </source>
</evidence>
<keyword evidence="3" id="KW-1280">Immunoglobulin</keyword>
<dbReference type="GO" id="GO:0005886">
    <property type="term" value="C:plasma membrane"/>
    <property type="evidence" value="ECO:0007669"/>
    <property type="project" value="UniProtKB-ARBA"/>
</dbReference>
<dbReference type="CDD" id="cd04980">
    <property type="entry name" value="IgV_L_kappa"/>
    <property type="match status" value="1"/>
</dbReference>
<name>A0A5E4B9J7_MARMO</name>
<organism evidence="5 6">
    <name type="scientific">Marmota monax</name>
    <name type="common">Woodchuck</name>
    <dbReference type="NCBI Taxonomy" id="9995"/>
    <lineage>
        <taxon>Eukaryota</taxon>
        <taxon>Metazoa</taxon>
        <taxon>Chordata</taxon>
        <taxon>Craniata</taxon>
        <taxon>Vertebrata</taxon>
        <taxon>Euteleostomi</taxon>
        <taxon>Mammalia</taxon>
        <taxon>Eutheria</taxon>
        <taxon>Euarchontoglires</taxon>
        <taxon>Glires</taxon>
        <taxon>Rodentia</taxon>
        <taxon>Sciuromorpha</taxon>
        <taxon>Sciuridae</taxon>
        <taxon>Xerinae</taxon>
        <taxon>Marmotini</taxon>
        <taxon>Marmota</taxon>
    </lineage>
</organism>
<evidence type="ECO:0000259" key="4">
    <source>
        <dbReference type="PROSITE" id="PS50835"/>
    </source>
</evidence>
<proteinExistence type="predicted"/>
<dbReference type="GO" id="GO:0002250">
    <property type="term" value="P:adaptive immune response"/>
    <property type="evidence" value="ECO:0007669"/>
    <property type="project" value="UniProtKB-KW"/>
</dbReference>
<comment type="caution">
    <text evidence="5">The sequence shown here is derived from an EMBL/GenBank/DDBJ whole genome shotgun (WGS) entry which is preliminary data.</text>
</comment>
<dbReference type="InterPro" id="IPR013106">
    <property type="entry name" value="Ig_V-set"/>
</dbReference>
<dbReference type="PANTHER" id="PTHR23267">
    <property type="entry name" value="IMMUNOGLOBULIN LIGHT CHAIN"/>
    <property type="match status" value="1"/>
</dbReference>
<dbReference type="InterPro" id="IPR013783">
    <property type="entry name" value="Ig-like_fold"/>
</dbReference>
<dbReference type="Proteomes" id="UP000335636">
    <property type="component" value="Unassembled WGS sequence"/>
</dbReference>
<dbReference type="InterPro" id="IPR036179">
    <property type="entry name" value="Ig-like_dom_sf"/>
</dbReference>
<dbReference type="InterPro" id="IPR050150">
    <property type="entry name" value="IgV_Light_Chain"/>
</dbReference>
<dbReference type="GO" id="GO:0019814">
    <property type="term" value="C:immunoglobulin complex"/>
    <property type="evidence" value="ECO:0007669"/>
    <property type="project" value="UniProtKB-KW"/>
</dbReference>
<dbReference type="AlphaFoldDB" id="A0A5E4B9J7"/>
<gene>
    <name evidence="5" type="ORF">MONAX_5E036398</name>
</gene>
<dbReference type="SUPFAM" id="SSF48726">
    <property type="entry name" value="Immunoglobulin"/>
    <property type="match status" value="1"/>
</dbReference>
<dbReference type="SMART" id="SM00409">
    <property type="entry name" value="IG"/>
    <property type="match status" value="1"/>
</dbReference>
<dbReference type="InterPro" id="IPR007110">
    <property type="entry name" value="Ig-like_dom"/>
</dbReference>
<feature type="domain" description="Ig-like" evidence="4">
    <location>
        <begin position="175"/>
        <end position="278"/>
    </location>
</feature>
<evidence type="ECO:0000256" key="2">
    <source>
        <dbReference type="ARBA" id="ARBA00023130"/>
    </source>
</evidence>
<dbReference type="PROSITE" id="PS50835">
    <property type="entry name" value="IG_LIKE"/>
    <property type="match status" value="1"/>
</dbReference>
<dbReference type="Gene3D" id="2.60.40.10">
    <property type="entry name" value="Immunoglobulins"/>
    <property type="match status" value="1"/>
</dbReference>